<dbReference type="Gene3D" id="3.50.50.100">
    <property type="match status" value="1"/>
</dbReference>
<evidence type="ECO:0000313" key="2">
    <source>
        <dbReference type="EMBL" id="TDH60328.1"/>
    </source>
</evidence>
<comment type="caution">
    <text evidence="2">The sequence shown here is derived from an EMBL/GenBank/DDBJ whole genome shotgun (WGS) entry which is preliminary data.</text>
</comment>
<dbReference type="AlphaFoldDB" id="A0A4R5QCI7"/>
<organism evidence="2 3">
    <name type="scientific">Dankookia rubra</name>
    <dbReference type="NCBI Taxonomy" id="1442381"/>
    <lineage>
        <taxon>Bacteria</taxon>
        <taxon>Pseudomonadati</taxon>
        <taxon>Pseudomonadota</taxon>
        <taxon>Alphaproteobacteria</taxon>
        <taxon>Acetobacterales</taxon>
        <taxon>Roseomonadaceae</taxon>
        <taxon>Dankookia</taxon>
    </lineage>
</organism>
<dbReference type="EMBL" id="SMSJ01000040">
    <property type="protein sequence ID" value="TDH60328.1"/>
    <property type="molecule type" value="Genomic_DNA"/>
</dbReference>
<evidence type="ECO:0000313" key="3">
    <source>
        <dbReference type="Proteomes" id="UP000295096"/>
    </source>
</evidence>
<gene>
    <name evidence="2" type="ORF">E2C06_22705</name>
</gene>
<dbReference type="InterPro" id="IPR023753">
    <property type="entry name" value="FAD/NAD-binding_dom"/>
</dbReference>
<dbReference type="GO" id="GO:0016491">
    <property type="term" value="F:oxidoreductase activity"/>
    <property type="evidence" value="ECO:0007669"/>
    <property type="project" value="InterPro"/>
</dbReference>
<reference evidence="2 3" key="1">
    <citation type="journal article" date="2016" name="J. Microbiol.">
        <title>Dankookia rubra gen. nov., sp. nov., an alphaproteobacterium isolated from sediment of a shallow stream.</title>
        <authorList>
            <person name="Kim W.H."/>
            <person name="Kim D.H."/>
            <person name="Kang K."/>
            <person name="Ahn T.Y."/>
        </authorList>
    </citation>
    <scope>NUCLEOTIDE SEQUENCE [LARGE SCALE GENOMIC DNA]</scope>
    <source>
        <strain evidence="2 3">JCM30602</strain>
    </source>
</reference>
<accession>A0A4R5QCI7</accession>
<name>A0A4R5QCI7_9PROT</name>
<dbReference type="SUPFAM" id="SSF51735">
    <property type="entry name" value="NAD(P)-binding Rossmann-fold domains"/>
    <property type="match status" value="1"/>
</dbReference>
<keyword evidence="3" id="KW-1185">Reference proteome</keyword>
<proteinExistence type="predicted"/>
<feature type="domain" description="FAD/NAD(P)-binding" evidence="1">
    <location>
        <begin position="13"/>
        <end position="58"/>
    </location>
</feature>
<protein>
    <recommendedName>
        <fullName evidence="1">FAD/NAD(P)-binding domain-containing protein</fullName>
    </recommendedName>
</protein>
<dbReference type="Pfam" id="PF07992">
    <property type="entry name" value="Pyr_redox_2"/>
    <property type="match status" value="1"/>
</dbReference>
<dbReference type="InterPro" id="IPR036291">
    <property type="entry name" value="NAD(P)-bd_dom_sf"/>
</dbReference>
<dbReference type="Proteomes" id="UP000295096">
    <property type="component" value="Unassembled WGS sequence"/>
</dbReference>
<sequence length="60" mass="6246">MTRDPTSAKPLRAVILGAGFGGLEAARALARAPCAVTLVDRHNHHLFQPPLYQAATAAPG</sequence>
<evidence type="ECO:0000259" key="1">
    <source>
        <dbReference type="Pfam" id="PF07992"/>
    </source>
</evidence>
<dbReference type="RefSeq" id="WP_133290894.1">
    <property type="nucleotide sequence ID" value="NZ_SMSJ01000040.1"/>
</dbReference>